<dbReference type="SUPFAM" id="SSF46785">
    <property type="entry name" value="Winged helix' DNA-binding domain"/>
    <property type="match status" value="1"/>
</dbReference>
<gene>
    <name evidence="3" type="ORF">ERS852407_02125</name>
</gene>
<dbReference type="SUPFAM" id="SSF52540">
    <property type="entry name" value="P-loop containing nucleoside triphosphate hydrolases"/>
    <property type="match status" value="1"/>
</dbReference>
<organism evidence="3 4">
    <name type="scientific">Hungatella hathewayi</name>
    <dbReference type="NCBI Taxonomy" id="154046"/>
    <lineage>
        <taxon>Bacteria</taxon>
        <taxon>Bacillati</taxon>
        <taxon>Bacillota</taxon>
        <taxon>Clostridia</taxon>
        <taxon>Lachnospirales</taxon>
        <taxon>Lachnospiraceae</taxon>
        <taxon>Hungatella</taxon>
    </lineage>
</organism>
<evidence type="ECO:0000259" key="1">
    <source>
        <dbReference type="Pfam" id="PF01637"/>
    </source>
</evidence>
<proteinExistence type="predicted"/>
<evidence type="ECO:0000313" key="4">
    <source>
        <dbReference type="Proteomes" id="UP000095651"/>
    </source>
</evidence>
<dbReference type="Proteomes" id="UP000095651">
    <property type="component" value="Unassembled WGS sequence"/>
</dbReference>
<dbReference type="InterPro" id="IPR004256">
    <property type="entry name" value="DUF234"/>
</dbReference>
<dbReference type="AlphaFoldDB" id="A0A174D6I1"/>
<name>A0A174D6I1_9FIRM</name>
<dbReference type="GO" id="GO:0005524">
    <property type="term" value="F:ATP binding"/>
    <property type="evidence" value="ECO:0007669"/>
    <property type="project" value="InterPro"/>
</dbReference>
<sequence>MFIGRRSELAELNKLYNKSSFQMAVIYGRRRIGKTRLIQEFMKDKPAVYMTAVEAGIAINLELLSTSIYLTFLGEEEATMMPSFKDFRAALQYITKKAKESKILLIIDEYPYLAQSDKSISSILQAMIDQEWKNSNIMLILCGSSMSFMENQVLGYQSPLYGRRTAQFRLDPLDYYESSLFVPHYSAEEKALIYGITGGIPQYLEMVEDSISIKENILEMYLNTNAYLYEEPVNLMKQELKEPANYNAIVEAIAKGATKLNEISTKVQMENSNVSTCLKSLISLGLVEKESAVTEEDNKKKTGYILADQMFRFWYRYVPQCMLLINTGRPERAYEKIIVPDLQNYMGKVFEKMCIQHLAKLNAQEKLPYEILKLGRWWGNNPALKRQEEIDILGINDIDKTAVFGECKYRNEVIDLDTVDLLIKRSELFPKYQKKGYILYSKKGFSSSVLNLASQPLSYMKLFSLEELYDLE</sequence>
<dbReference type="InterPro" id="IPR011579">
    <property type="entry name" value="ATPase_dom"/>
</dbReference>
<accession>A0A174D6I1</accession>
<feature type="domain" description="ATPase" evidence="1">
    <location>
        <begin position="2"/>
        <end position="207"/>
    </location>
</feature>
<dbReference type="Gene3D" id="3.40.50.300">
    <property type="entry name" value="P-loop containing nucleotide triphosphate hydrolases"/>
    <property type="match status" value="1"/>
</dbReference>
<dbReference type="PANTHER" id="PTHR34704">
    <property type="entry name" value="ATPASE"/>
    <property type="match status" value="1"/>
</dbReference>
<dbReference type="InterPro" id="IPR027417">
    <property type="entry name" value="P-loop_NTPase"/>
</dbReference>
<evidence type="ECO:0000313" key="3">
    <source>
        <dbReference type="EMBL" id="CUO19608.1"/>
    </source>
</evidence>
<dbReference type="RefSeq" id="WP_055654828.1">
    <property type="nucleotide sequence ID" value="NZ_CABIXC010000004.1"/>
</dbReference>
<dbReference type="EMBL" id="CYZE01000004">
    <property type="protein sequence ID" value="CUO19608.1"/>
    <property type="molecule type" value="Genomic_DNA"/>
</dbReference>
<feature type="domain" description="DUF234" evidence="2">
    <location>
        <begin position="314"/>
        <end position="411"/>
    </location>
</feature>
<dbReference type="SUPFAM" id="SSF52980">
    <property type="entry name" value="Restriction endonuclease-like"/>
    <property type="match status" value="1"/>
</dbReference>
<dbReference type="InterPro" id="IPR036390">
    <property type="entry name" value="WH_DNA-bd_sf"/>
</dbReference>
<reference evidence="3 4" key="1">
    <citation type="submission" date="2015-09" db="EMBL/GenBank/DDBJ databases">
        <authorList>
            <consortium name="Pathogen Informatics"/>
        </authorList>
    </citation>
    <scope>NUCLEOTIDE SEQUENCE [LARGE SCALE GENOMIC DNA]</scope>
    <source>
        <strain evidence="3 4">2789STDY5608850</strain>
    </source>
</reference>
<evidence type="ECO:0000259" key="2">
    <source>
        <dbReference type="Pfam" id="PF03008"/>
    </source>
</evidence>
<dbReference type="Pfam" id="PF03008">
    <property type="entry name" value="DUF234"/>
    <property type="match status" value="1"/>
</dbReference>
<dbReference type="Pfam" id="PF01637">
    <property type="entry name" value="ATPase_2"/>
    <property type="match status" value="1"/>
</dbReference>
<dbReference type="InterPro" id="IPR011335">
    <property type="entry name" value="Restrct_endonuc-II-like"/>
</dbReference>
<dbReference type="PANTHER" id="PTHR34704:SF1">
    <property type="entry name" value="ATPASE"/>
    <property type="match status" value="1"/>
</dbReference>
<protein>
    <submittedName>
        <fullName evidence="3">Putative ATPase</fullName>
    </submittedName>
</protein>